<accession>A0ABD2PSR1</accession>
<name>A0ABD2PSR1_9PLAT</name>
<protein>
    <submittedName>
        <fullName evidence="2">Uncharacterized protein</fullName>
    </submittedName>
</protein>
<evidence type="ECO:0000313" key="2">
    <source>
        <dbReference type="EMBL" id="KAL3310284.1"/>
    </source>
</evidence>
<organism evidence="2 3">
    <name type="scientific">Cichlidogyrus casuarinus</name>
    <dbReference type="NCBI Taxonomy" id="1844966"/>
    <lineage>
        <taxon>Eukaryota</taxon>
        <taxon>Metazoa</taxon>
        <taxon>Spiralia</taxon>
        <taxon>Lophotrochozoa</taxon>
        <taxon>Platyhelminthes</taxon>
        <taxon>Monogenea</taxon>
        <taxon>Monopisthocotylea</taxon>
        <taxon>Dactylogyridea</taxon>
        <taxon>Ancyrocephalidae</taxon>
        <taxon>Cichlidogyrus</taxon>
    </lineage>
</organism>
<dbReference type="EMBL" id="JBJKFK010003086">
    <property type="protein sequence ID" value="KAL3310284.1"/>
    <property type="molecule type" value="Genomic_DNA"/>
</dbReference>
<proteinExistence type="predicted"/>
<evidence type="ECO:0000313" key="3">
    <source>
        <dbReference type="Proteomes" id="UP001626550"/>
    </source>
</evidence>
<dbReference type="AlphaFoldDB" id="A0ABD2PSR1"/>
<evidence type="ECO:0000256" key="1">
    <source>
        <dbReference type="SAM" id="MobiDB-lite"/>
    </source>
</evidence>
<comment type="caution">
    <text evidence="2">The sequence shown here is derived from an EMBL/GenBank/DDBJ whole genome shotgun (WGS) entry which is preliminary data.</text>
</comment>
<gene>
    <name evidence="2" type="ORF">Ciccas_011154</name>
</gene>
<feature type="region of interest" description="Disordered" evidence="1">
    <location>
        <begin position="1"/>
        <end position="22"/>
    </location>
</feature>
<dbReference type="Proteomes" id="UP001626550">
    <property type="component" value="Unassembled WGS sequence"/>
</dbReference>
<keyword evidence="3" id="KW-1185">Reference proteome</keyword>
<reference evidence="2 3" key="1">
    <citation type="submission" date="2024-11" db="EMBL/GenBank/DDBJ databases">
        <title>Adaptive evolution of stress response genes in parasites aligns with host niche diversity.</title>
        <authorList>
            <person name="Hahn C."/>
            <person name="Resl P."/>
        </authorList>
    </citation>
    <scope>NUCLEOTIDE SEQUENCE [LARGE SCALE GENOMIC DNA]</scope>
    <source>
        <strain evidence="2">EGGRZ-B1_66</strain>
        <tissue evidence="2">Body</tissue>
    </source>
</reference>
<sequence>MPAFQSDTDDSEPETGDTKESSLRFLNPCTDLLPFSSEARHFESKVWQSIKSKLTELLLRGDYLLEMYMLIGIIKEETKVAIDLTEDERGALVELLFSIGTSLTVDHMTALLAMDTAASLCKRDKRRLSLNMPENMKVYVNLVRSAFVPFPFMSD</sequence>